<dbReference type="InterPro" id="IPR042185">
    <property type="entry name" value="Serpin_sf_2"/>
</dbReference>
<dbReference type="PANTHER" id="PTHR11461">
    <property type="entry name" value="SERINE PROTEASE INHIBITOR, SERPIN"/>
    <property type="match status" value="1"/>
</dbReference>
<dbReference type="Pfam" id="PF00079">
    <property type="entry name" value="Serpin"/>
    <property type="match status" value="2"/>
</dbReference>
<dbReference type="InterPro" id="IPR023796">
    <property type="entry name" value="Serpin_dom"/>
</dbReference>
<dbReference type="PANTHER" id="PTHR11461:SF211">
    <property type="entry name" value="GH10112P-RELATED"/>
    <property type="match status" value="1"/>
</dbReference>
<dbReference type="InterPro" id="IPR042178">
    <property type="entry name" value="Serpin_sf_1"/>
</dbReference>
<gene>
    <name evidence="4" type="ORF">HAX54_043698</name>
</gene>
<reference evidence="4 5" key="1">
    <citation type="journal article" date="2021" name="BMC Genomics">
        <title>Datura genome reveals duplications of psychoactive alkaloid biosynthetic genes and high mutation rate following tissue culture.</title>
        <authorList>
            <person name="Rajewski A."/>
            <person name="Carter-House D."/>
            <person name="Stajich J."/>
            <person name="Litt A."/>
        </authorList>
    </citation>
    <scope>NUCLEOTIDE SEQUENCE [LARGE SCALE GENOMIC DNA]</scope>
    <source>
        <strain evidence="4">AR-01</strain>
    </source>
</reference>
<name>A0ABS8SPX8_DATST</name>
<dbReference type="InterPro" id="IPR036186">
    <property type="entry name" value="Serpin_sf"/>
</dbReference>
<feature type="domain" description="Serpin" evidence="3">
    <location>
        <begin position="2"/>
        <end position="217"/>
    </location>
</feature>
<evidence type="ECO:0000256" key="2">
    <source>
        <dbReference type="RuleBase" id="RU000411"/>
    </source>
</evidence>
<dbReference type="Gene3D" id="3.30.497.10">
    <property type="entry name" value="Antithrombin, subunit I, domain 2"/>
    <property type="match status" value="2"/>
</dbReference>
<proteinExistence type="inferred from homology"/>
<accession>A0ABS8SPX8</accession>
<evidence type="ECO:0000313" key="5">
    <source>
        <dbReference type="Proteomes" id="UP000823775"/>
    </source>
</evidence>
<evidence type="ECO:0000313" key="4">
    <source>
        <dbReference type="EMBL" id="MCD7460532.1"/>
    </source>
</evidence>
<comment type="caution">
    <text evidence="4">The sequence shown here is derived from an EMBL/GenBank/DDBJ whole genome shotgun (WGS) entry which is preliminary data.</text>
</comment>
<comment type="similarity">
    <text evidence="1 2">Belongs to the serpin family.</text>
</comment>
<evidence type="ECO:0000259" key="3">
    <source>
        <dbReference type="SMART" id="SM00093"/>
    </source>
</evidence>
<protein>
    <recommendedName>
        <fullName evidence="3">Serpin domain-containing protein</fullName>
    </recommendedName>
</protein>
<dbReference type="InterPro" id="IPR000215">
    <property type="entry name" value="Serpin_fam"/>
</dbReference>
<organism evidence="4 5">
    <name type="scientific">Datura stramonium</name>
    <name type="common">Jimsonweed</name>
    <name type="synonym">Common thornapple</name>
    <dbReference type="NCBI Taxonomy" id="4076"/>
    <lineage>
        <taxon>Eukaryota</taxon>
        <taxon>Viridiplantae</taxon>
        <taxon>Streptophyta</taxon>
        <taxon>Embryophyta</taxon>
        <taxon>Tracheophyta</taxon>
        <taxon>Spermatophyta</taxon>
        <taxon>Magnoliopsida</taxon>
        <taxon>eudicotyledons</taxon>
        <taxon>Gunneridae</taxon>
        <taxon>Pentapetalae</taxon>
        <taxon>asterids</taxon>
        <taxon>lamiids</taxon>
        <taxon>Solanales</taxon>
        <taxon>Solanaceae</taxon>
        <taxon>Solanoideae</taxon>
        <taxon>Datureae</taxon>
        <taxon>Datura</taxon>
    </lineage>
</organism>
<keyword evidence="5" id="KW-1185">Reference proteome</keyword>
<dbReference type="Proteomes" id="UP000823775">
    <property type="component" value="Unassembled WGS sequence"/>
</dbReference>
<sequence length="218" mass="24312">MVGARRVLCIQIDIVLVAIDAMDMNKPAAKVNNQVNRWAKKKTNGLIEGILPHGAVNNMTRLILANAIYFKGLWYDKFNASETKDLEFHLLNGGSKPGFLNHHVPSRKVTVGKFLIPKFKITFEFEASKVLKELGLTLPFSPCGFTKMVDSTQAEELFVSEMFHKSFIEVNEEGTEAAAVTAENIELCSSTIEKPIDFVADHPFLFLITIGAYYVSNL</sequence>
<dbReference type="SUPFAM" id="SSF56574">
    <property type="entry name" value="Serpins"/>
    <property type="match status" value="1"/>
</dbReference>
<evidence type="ECO:0000256" key="1">
    <source>
        <dbReference type="ARBA" id="ARBA00009500"/>
    </source>
</evidence>
<dbReference type="Gene3D" id="2.30.39.10">
    <property type="entry name" value="Alpha-1-antitrypsin, domain 1"/>
    <property type="match status" value="1"/>
</dbReference>
<dbReference type="SMART" id="SM00093">
    <property type="entry name" value="SERPIN"/>
    <property type="match status" value="1"/>
</dbReference>
<dbReference type="EMBL" id="JACEIK010000657">
    <property type="protein sequence ID" value="MCD7460532.1"/>
    <property type="molecule type" value="Genomic_DNA"/>
</dbReference>